<gene>
    <name evidence="1" type="ORF">IWQ60_011860</name>
</gene>
<protein>
    <submittedName>
        <fullName evidence="1">Uncharacterized protein</fullName>
    </submittedName>
</protein>
<proteinExistence type="predicted"/>
<reference evidence="1" key="1">
    <citation type="submission" date="2022-07" db="EMBL/GenBank/DDBJ databases">
        <title>Phylogenomic reconstructions and comparative analyses of Kickxellomycotina fungi.</title>
        <authorList>
            <person name="Reynolds N.K."/>
            <person name="Stajich J.E."/>
            <person name="Barry K."/>
            <person name="Grigoriev I.V."/>
            <person name="Crous P."/>
            <person name="Smith M.E."/>
        </authorList>
    </citation>
    <scope>NUCLEOTIDE SEQUENCE</scope>
    <source>
        <strain evidence="1">RSA 861</strain>
    </source>
</reference>
<name>A0A9W7ZPQ0_9FUNG</name>
<sequence>MALPEVARCFQMAPDLRCPCQKTFAFKALTMSDHYIMLKSRNGGAKIPLDTLETLAPTSVTILTLWGTDPGTLQPPISAHQHCAAWNQALDYLQVVAHPDQVDLDELYYTPVATIRSVIEVYQHGRPINPCHPHAQMLVVLTTLHAANRALDLLATASLHPHTWPAKFSKELRNHFLLDIIRRCHDVTNFIREICAALLTMERPASVICKTFTILLTNLRGTDQWLYSITKPLINGEMRNVQIKQTALSWIGMVNVVEERLDELEAKWEP</sequence>
<organism evidence="1 2">
    <name type="scientific">Tieghemiomyces parasiticus</name>
    <dbReference type="NCBI Taxonomy" id="78921"/>
    <lineage>
        <taxon>Eukaryota</taxon>
        <taxon>Fungi</taxon>
        <taxon>Fungi incertae sedis</taxon>
        <taxon>Zoopagomycota</taxon>
        <taxon>Kickxellomycotina</taxon>
        <taxon>Dimargaritomycetes</taxon>
        <taxon>Dimargaritales</taxon>
        <taxon>Dimargaritaceae</taxon>
        <taxon>Tieghemiomyces</taxon>
    </lineage>
</organism>
<dbReference type="EMBL" id="JANBPT010001473">
    <property type="protein sequence ID" value="KAJ1907452.1"/>
    <property type="molecule type" value="Genomic_DNA"/>
</dbReference>
<accession>A0A9W7ZPQ0</accession>
<evidence type="ECO:0000313" key="1">
    <source>
        <dbReference type="EMBL" id="KAJ1907452.1"/>
    </source>
</evidence>
<comment type="caution">
    <text evidence="1">The sequence shown here is derived from an EMBL/GenBank/DDBJ whole genome shotgun (WGS) entry which is preliminary data.</text>
</comment>
<dbReference type="Proteomes" id="UP001150569">
    <property type="component" value="Unassembled WGS sequence"/>
</dbReference>
<keyword evidence="2" id="KW-1185">Reference proteome</keyword>
<evidence type="ECO:0000313" key="2">
    <source>
        <dbReference type="Proteomes" id="UP001150569"/>
    </source>
</evidence>
<dbReference type="AlphaFoldDB" id="A0A9W7ZPQ0"/>